<sequence length="26" mass="3129">FSGRYGFLPAEMVKILREMLHPFLYL</sequence>
<dbReference type="Proteomes" id="UP000663864">
    <property type="component" value="Unassembled WGS sequence"/>
</dbReference>
<gene>
    <name evidence="1" type="ORF">ZHD862_LOCUS38891</name>
</gene>
<protein>
    <submittedName>
        <fullName evidence="1">Uncharacterized protein</fullName>
    </submittedName>
</protein>
<dbReference type="EMBL" id="CAJNOT010011724">
    <property type="protein sequence ID" value="CAF1535358.1"/>
    <property type="molecule type" value="Genomic_DNA"/>
</dbReference>
<comment type="caution">
    <text evidence="1">The sequence shown here is derived from an EMBL/GenBank/DDBJ whole genome shotgun (WGS) entry which is preliminary data.</text>
</comment>
<feature type="non-terminal residue" evidence="1">
    <location>
        <position position="1"/>
    </location>
</feature>
<organism evidence="1 2">
    <name type="scientific">Rotaria sordida</name>
    <dbReference type="NCBI Taxonomy" id="392033"/>
    <lineage>
        <taxon>Eukaryota</taxon>
        <taxon>Metazoa</taxon>
        <taxon>Spiralia</taxon>
        <taxon>Gnathifera</taxon>
        <taxon>Rotifera</taxon>
        <taxon>Eurotatoria</taxon>
        <taxon>Bdelloidea</taxon>
        <taxon>Philodinida</taxon>
        <taxon>Philodinidae</taxon>
        <taxon>Rotaria</taxon>
    </lineage>
</organism>
<evidence type="ECO:0000313" key="2">
    <source>
        <dbReference type="Proteomes" id="UP000663864"/>
    </source>
</evidence>
<name>A0A815VQP7_9BILA</name>
<accession>A0A815VQP7</accession>
<reference evidence="1" key="1">
    <citation type="submission" date="2021-02" db="EMBL/GenBank/DDBJ databases">
        <authorList>
            <person name="Nowell W R."/>
        </authorList>
    </citation>
    <scope>NUCLEOTIDE SEQUENCE</scope>
</reference>
<dbReference type="AlphaFoldDB" id="A0A815VQP7"/>
<evidence type="ECO:0000313" key="1">
    <source>
        <dbReference type="EMBL" id="CAF1535358.1"/>
    </source>
</evidence>
<proteinExistence type="predicted"/>